<evidence type="ECO:0000313" key="1">
    <source>
        <dbReference type="EMBL" id="KAK3200742.1"/>
    </source>
</evidence>
<organism evidence="1 2">
    <name type="scientific">Dipteronia sinensis</name>
    <dbReference type="NCBI Taxonomy" id="43782"/>
    <lineage>
        <taxon>Eukaryota</taxon>
        <taxon>Viridiplantae</taxon>
        <taxon>Streptophyta</taxon>
        <taxon>Embryophyta</taxon>
        <taxon>Tracheophyta</taxon>
        <taxon>Spermatophyta</taxon>
        <taxon>Magnoliopsida</taxon>
        <taxon>eudicotyledons</taxon>
        <taxon>Gunneridae</taxon>
        <taxon>Pentapetalae</taxon>
        <taxon>rosids</taxon>
        <taxon>malvids</taxon>
        <taxon>Sapindales</taxon>
        <taxon>Sapindaceae</taxon>
        <taxon>Hippocastanoideae</taxon>
        <taxon>Acereae</taxon>
        <taxon>Dipteronia</taxon>
    </lineage>
</organism>
<dbReference type="AlphaFoldDB" id="A0AAE0E2T1"/>
<sequence length="118" mass="13348">MKGIIERERERERVWFEDEENLWKRRVVASPRCDKCADLVESISHAIFCHLKLNTAVVIRKNVRSIGVEAAIQDDKGLVIAALSIQLPGLFNADIGELIALREGLLLVHLYNLQIDSA</sequence>
<name>A0AAE0E2T1_9ROSI</name>
<proteinExistence type="predicted"/>
<protein>
    <recommendedName>
        <fullName evidence="3">RNase H type-1 domain-containing protein</fullName>
    </recommendedName>
</protein>
<gene>
    <name evidence="1" type="ORF">Dsin_024157</name>
</gene>
<keyword evidence="2" id="KW-1185">Reference proteome</keyword>
<accession>A0AAE0E2T1</accession>
<dbReference type="EMBL" id="JANJYJ010000007">
    <property type="protein sequence ID" value="KAK3200742.1"/>
    <property type="molecule type" value="Genomic_DNA"/>
</dbReference>
<evidence type="ECO:0000313" key="2">
    <source>
        <dbReference type="Proteomes" id="UP001281410"/>
    </source>
</evidence>
<evidence type="ECO:0008006" key="3">
    <source>
        <dbReference type="Google" id="ProtNLM"/>
    </source>
</evidence>
<reference evidence="1" key="1">
    <citation type="journal article" date="2023" name="Plant J.">
        <title>Genome sequences and population genomics provide insights into the demographic history, inbreeding, and mutation load of two 'living fossil' tree species of Dipteronia.</title>
        <authorList>
            <person name="Feng Y."/>
            <person name="Comes H.P."/>
            <person name="Chen J."/>
            <person name="Zhu S."/>
            <person name="Lu R."/>
            <person name="Zhang X."/>
            <person name="Li P."/>
            <person name="Qiu J."/>
            <person name="Olsen K.M."/>
            <person name="Qiu Y."/>
        </authorList>
    </citation>
    <scope>NUCLEOTIDE SEQUENCE</scope>
    <source>
        <strain evidence="1">NBL</strain>
    </source>
</reference>
<dbReference type="Proteomes" id="UP001281410">
    <property type="component" value="Unassembled WGS sequence"/>
</dbReference>
<comment type="caution">
    <text evidence="1">The sequence shown here is derived from an EMBL/GenBank/DDBJ whole genome shotgun (WGS) entry which is preliminary data.</text>
</comment>